<name>E3HDJ1_ILYPC</name>
<organism evidence="11 12">
    <name type="scientific">Ilyobacter polytropus (strain ATCC 51220 / DSM 2926 / LMG 16218 / CuHBu1)</name>
    <dbReference type="NCBI Taxonomy" id="572544"/>
    <lineage>
        <taxon>Bacteria</taxon>
        <taxon>Fusobacteriati</taxon>
        <taxon>Fusobacteriota</taxon>
        <taxon>Fusobacteriia</taxon>
        <taxon>Fusobacteriales</taxon>
        <taxon>Fusobacteriaceae</taxon>
        <taxon>Ilyobacter</taxon>
    </lineage>
</organism>
<dbReference type="OrthoDB" id="9804578at2"/>
<gene>
    <name evidence="9" type="primary">trpA</name>
    <name evidence="11" type="ordered locus">Ilyop_2418</name>
</gene>
<evidence type="ECO:0000256" key="2">
    <source>
        <dbReference type="ARBA" id="ARBA00004733"/>
    </source>
</evidence>
<keyword evidence="5 9" id="KW-0822">Tryptophan biosynthesis</keyword>
<comment type="pathway">
    <text evidence="2 9">Amino-acid biosynthesis; L-tryptophan biosynthesis; L-tryptophan from chorismate: step 5/5.</text>
</comment>
<keyword evidence="6 9" id="KW-0057">Aromatic amino acid biosynthesis</keyword>
<keyword evidence="7 9" id="KW-0456">Lyase</keyword>
<dbReference type="GO" id="GO:0005829">
    <property type="term" value="C:cytosol"/>
    <property type="evidence" value="ECO:0007669"/>
    <property type="project" value="TreeGrafter"/>
</dbReference>
<dbReference type="PANTHER" id="PTHR43406:SF1">
    <property type="entry name" value="TRYPTOPHAN SYNTHASE ALPHA CHAIN, CHLOROPLASTIC"/>
    <property type="match status" value="1"/>
</dbReference>
<evidence type="ECO:0000313" key="12">
    <source>
        <dbReference type="Proteomes" id="UP000006875"/>
    </source>
</evidence>
<dbReference type="InterPro" id="IPR013785">
    <property type="entry name" value="Aldolase_TIM"/>
</dbReference>
<evidence type="ECO:0000256" key="10">
    <source>
        <dbReference type="RuleBase" id="RU003662"/>
    </source>
</evidence>
<evidence type="ECO:0000256" key="3">
    <source>
        <dbReference type="ARBA" id="ARBA00011270"/>
    </source>
</evidence>
<evidence type="ECO:0000256" key="5">
    <source>
        <dbReference type="ARBA" id="ARBA00022822"/>
    </source>
</evidence>
<evidence type="ECO:0000256" key="1">
    <source>
        <dbReference type="ARBA" id="ARBA00003365"/>
    </source>
</evidence>
<proteinExistence type="inferred from homology"/>
<dbReference type="EMBL" id="CP002282">
    <property type="protein sequence ID" value="ADO84177.1"/>
    <property type="molecule type" value="Genomic_DNA"/>
</dbReference>
<comment type="similarity">
    <text evidence="9 10">Belongs to the TrpA family.</text>
</comment>
<dbReference type="CDD" id="cd04724">
    <property type="entry name" value="Tryptophan_synthase_alpha"/>
    <property type="match status" value="1"/>
</dbReference>
<dbReference type="UniPathway" id="UPA00035">
    <property type="reaction ID" value="UER00044"/>
</dbReference>
<evidence type="ECO:0000256" key="4">
    <source>
        <dbReference type="ARBA" id="ARBA00022605"/>
    </source>
</evidence>
<dbReference type="HOGENOM" id="CLU_016734_0_0_0"/>
<dbReference type="GO" id="GO:0004834">
    <property type="term" value="F:tryptophan synthase activity"/>
    <property type="evidence" value="ECO:0007669"/>
    <property type="project" value="UniProtKB-UniRule"/>
</dbReference>
<evidence type="ECO:0000256" key="9">
    <source>
        <dbReference type="HAMAP-Rule" id="MF_00131"/>
    </source>
</evidence>
<dbReference type="AlphaFoldDB" id="E3HDJ1"/>
<dbReference type="PANTHER" id="PTHR43406">
    <property type="entry name" value="TRYPTOPHAN SYNTHASE, ALPHA CHAIN"/>
    <property type="match status" value="1"/>
</dbReference>
<dbReference type="InterPro" id="IPR011060">
    <property type="entry name" value="RibuloseP-bd_barrel"/>
</dbReference>
<dbReference type="EC" id="4.2.1.20" evidence="9"/>
<dbReference type="FunFam" id="3.20.20.70:FF:000037">
    <property type="entry name" value="Tryptophan synthase alpha chain"/>
    <property type="match status" value="1"/>
</dbReference>
<dbReference type="RefSeq" id="WP_013388836.1">
    <property type="nucleotide sequence ID" value="NC_014633.1"/>
</dbReference>
<sequence>MGRIENALKKGEKNLIAYLTAGDPCIEKTPELVLGMESGGAALVEIGIPYSDPLADGPVIQAASTRALSKDISIEKIFDAVEKIRKESQIPLVFLVYYNTIHNYGGEEFLKKCEETGVDGLIIPDLPMEEQKELPKNAAVSIIPLVALNSGDRIENIVKDATGFVYCISSFGVTGTRDTISNKASEIVSEIKKYTDIPVALGFGISHNKMVEDVNRYADAAIVGSAIVKVIEKTKGSAKEVEDFVASLLR</sequence>
<dbReference type="HAMAP" id="MF_00131">
    <property type="entry name" value="Trp_synth_alpha"/>
    <property type="match status" value="1"/>
</dbReference>
<comment type="catalytic activity">
    <reaction evidence="8 9">
        <text>(1S,2R)-1-C-(indol-3-yl)glycerol 3-phosphate + L-serine = D-glyceraldehyde 3-phosphate + L-tryptophan + H2O</text>
        <dbReference type="Rhea" id="RHEA:10532"/>
        <dbReference type="ChEBI" id="CHEBI:15377"/>
        <dbReference type="ChEBI" id="CHEBI:33384"/>
        <dbReference type="ChEBI" id="CHEBI:57912"/>
        <dbReference type="ChEBI" id="CHEBI:58866"/>
        <dbReference type="ChEBI" id="CHEBI:59776"/>
        <dbReference type="EC" id="4.2.1.20"/>
    </reaction>
</comment>
<dbReference type="Gene3D" id="3.20.20.70">
    <property type="entry name" value="Aldolase class I"/>
    <property type="match status" value="1"/>
</dbReference>
<dbReference type="KEGG" id="ipo:Ilyop_2418"/>
<keyword evidence="11" id="KW-0614">Plasmid</keyword>
<feature type="active site" description="Proton acceptor" evidence="9">
    <location>
        <position position="56"/>
    </location>
</feature>
<comment type="subunit">
    <text evidence="3 9">Tetramer of two alpha and two beta chains.</text>
</comment>
<accession>E3HDJ1</accession>
<evidence type="ECO:0000256" key="8">
    <source>
        <dbReference type="ARBA" id="ARBA00049047"/>
    </source>
</evidence>
<comment type="function">
    <text evidence="1 9">The alpha subunit is responsible for the aldol cleavage of indoleglycerol phosphate to indole and glyceraldehyde 3-phosphate.</text>
</comment>
<dbReference type="InterPro" id="IPR018204">
    <property type="entry name" value="Trp_synthase_alpha_AS"/>
</dbReference>
<dbReference type="Pfam" id="PF00290">
    <property type="entry name" value="Trp_syntA"/>
    <property type="match status" value="1"/>
</dbReference>
<keyword evidence="12" id="KW-1185">Reference proteome</keyword>
<keyword evidence="4 9" id="KW-0028">Amino-acid biosynthesis</keyword>
<evidence type="ECO:0000256" key="7">
    <source>
        <dbReference type="ARBA" id="ARBA00023239"/>
    </source>
</evidence>
<feature type="active site" description="Proton acceptor" evidence="9">
    <location>
        <position position="45"/>
    </location>
</feature>
<evidence type="ECO:0000256" key="6">
    <source>
        <dbReference type="ARBA" id="ARBA00023141"/>
    </source>
</evidence>
<geneLocation type="plasmid" evidence="11 12">
    <name>pILYOP01</name>
</geneLocation>
<dbReference type="SUPFAM" id="SSF51366">
    <property type="entry name" value="Ribulose-phoshate binding barrel"/>
    <property type="match status" value="1"/>
</dbReference>
<dbReference type="Proteomes" id="UP000006875">
    <property type="component" value="Plasmid pILYOP01"/>
</dbReference>
<evidence type="ECO:0000313" key="11">
    <source>
        <dbReference type="EMBL" id="ADO84177.1"/>
    </source>
</evidence>
<protein>
    <recommendedName>
        <fullName evidence="9">Tryptophan synthase alpha chain</fullName>
        <ecNumber evidence="9">4.2.1.20</ecNumber>
    </recommendedName>
</protein>
<dbReference type="NCBIfam" id="TIGR00262">
    <property type="entry name" value="trpA"/>
    <property type="match status" value="1"/>
</dbReference>
<dbReference type="InterPro" id="IPR002028">
    <property type="entry name" value="Trp_synthase_suA"/>
</dbReference>
<reference evidence="11 12" key="1">
    <citation type="journal article" date="2010" name="Stand. Genomic Sci.">
        <title>Complete genome sequence of Ilyobacter polytropus type strain (CuHbu1).</title>
        <authorList>
            <person name="Sikorski J."/>
            <person name="Chertkov O."/>
            <person name="Lapidus A."/>
            <person name="Nolan M."/>
            <person name="Lucas S."/>
            <person name="Del Rio T.G."/>
            <person name="Tice H."/>
            <person name="Cheng J.F."/>
            <person name="Tapia R."/>
            <person name="Han C."/>
            <person name="Goodwin L."/>
            <person name="Pitluck S."/>
            <person name="Liolios K."/>
            <person name="Ivanova N."/>
            <person name="Mavromatis K."/>
            <person name="Mikhailova N."/>
            <person name="Pati A."/>
            <person name="Chen A."/>
            <person name="Palaniappan K."/>
            <person name="Land M."/>
            <person name="Hauser L."/>
            <person name="Chang Y.J."/>
            <person name="Jeffries C.D."/>
            <person name="Brambilla E."/>
            <person name="Yasawong M."/>
            <person name="Rohde M."/>
            <person name="Pukall R."/>
            <person name="Spring S."/>
            <person name="Goker M."/>
            <person name="Woyke T."/>
            <person name="Bristow J."/>
            <person name="Eisen J.A."/>
            <person name="Markowitz V."/>
            <person name="Hugenholtz P."/>
            <person name="Kyrpides N.C."/>
            <person name="Klenk H.P."/>
        </authorList>
    </citation>
    <scope>NUCLEOTIDE SEQUENCE [LARGE SCALE GENOMIC DNA]</scope>
    <source>
        <strain evidence="12">ATCC 51220 / DSM 2926 / LMG 16218 / CuHBu1</strain>
        <plasmid evidence="12">pILYOP01</plasmid>
    </source>
</reference>
<dbReference type="PROSITE" id="PS00167">
    <property type="entry name" value="TRP_SYNTHASE_ALPHA"/>
    <property type="match status" value="1"/>
</dbReference>